<evidence type="ECO:0000259" key="1">
    <source>
        <dbReference type="PROSITE" id="PS50943"/>
    </source>
</evidence>
<dbReference type="EMBL" id="BMMI01000006">
    <property type="protein sequence ID" value="GGL76024.1"/>
    <property type="molecule type" value="Genomic_DNA"/>
</dbReference>
<sequence length="265" mass="28796">MTTTSPPSAAGALLREWREQRRLSQLDLAAVTGTSTRHLSCVETGRSRPSRQLVLRLGEGLQMPLSEQNRVLLAAGYAPEYQDARRDAAATRYLLEVLDLALAAHDPWPALVIDAHFDVVAMNAAVERLMTLVDPELLDPPVNVVRVMLHPRGLADRVVNYGAWRAHLLRQVRRHAAADPSVDLQALLTEASGYPDRAPATPAHAGATFALPLELRVDGAVLRTYSTVATFGTPLDVAASELAIETFLPADETTRRWFAEAAAGT</sequence>
<dbReference type="InterPro" id="IPR041413">
    <property type="entry name" value="MLTR_LBD"/>
</dbReference>
<dbReference type="Pfam" id="PF17765">
    <property type="entry name" value="MLTR_LBD"/>
    <property type="match status" value="1"/>
</dbReference>
<accession>A0A846LQG2</accession>
<dbReference type="Proteomes" id="UP000648663">
    <property type="component" value="Unassembled WGS sequence"/>
</dbReference>
<reference evidence="3 4" key="3">
    <citation type="submission" date="2020-02" db="EMBL/GenBank/DDBJ databases">
        <title>Sequencing the genomes of 1000 actinobacteria strains.</title>
        <authorList>
            <person name="Klenk H.-P."/>
        </authorList>
    </citation>
    <scope>NUCLEOTIDE SEQUENCE [LARGE SCALE GENOMIC DNA]</scope>
    <source>
        <strain evidence="3 4">DSM 45201</strain>
    </source>
</reference>
<dbReference type="InterPro" id="IPR010982">
    <property type="entry name" value="Lambda_DNA-bd_dom_sf"/>
</dbReference>
<dbReference type="SUPFAM" id="SSF47413">
    <property type="entry name" value="lambda repressor-like DNA-binding domains"/>
    <property type="match status" value="1"/>
</dbReference>
<evidence type="ECO:0000313" key="5">
    <source>
        <dbReference type="Proteomes" id="UP000648663"/>
    </source>
</evidence>
<dbReference type="PANTHER" id="PTHR35010:SF4">
    <property type="entry name" value="BLL5781 PROTEIN"/>
    <property type="match status" value="1"/>
</dbReference>
<organism evidence="3 4">
    <name type="scientific">Modestobacter marinus</name>
    <dbReference type="NCBI Taxonomy" id="477641"/>
    <lineage>
        <taxon>Bacteria</taxon>
        <taxon>Bacillati</taxon>
        <taxon>Actinomycetota</taxon>
        <taxon>Actinomycetes</taxon>
        <taxon>Geodermatophilales</taxon>
        <taxon>Geodermatophilaceae</taxon>
        <taxon>Modestobacter</taxon>
    </lineage>
</organism>
<dbReference type="RefSeq" id="WP_166757150.1">
    <property type="nucleotide sequence ID" value="NZ_BAABJU010000020.1"/>
</dbReference>
<comment type="caution">
    <text evidence="3">The sequence shown here is derived from an EMBL/GenBank/DDBJ whole genome shotgun (WGS) entry which is preliminary data.</text>
</comment>
<evidence type="ECO:0000313" key="3">
    <source>
        <dbReference type="EMBL" id="NIH69711.1"/>
    </source>
</evidence>
<evidence type="ECO:0000313" key="4">
    <source>
        <dbReference type="Proteomes" id="UP000552836"/>
    </source>
</evidence>
<dbReference type="PANTHER" id="PTHR35010">
    <property type="entry name" value="BLL4672 PROTEIN-RELATED"/>
    <property type="match status" value="1"/>
</dbReference>
<reference evidence="2" key="4">
    <citation type="submission" date="2024-05" db="EMBL/GenBank/DDBJ databases">
        <authorList>
            <person name="Sun Q."/>
            <person name="Zhou Y."/>
        </authorList>
    </citation>
    <scope>NUCLEOTIDE SEQUENCE</scope>
    <source>
        <strain evidence="2">CGMCC 4.5581</strain>
    </source>
</reference>
<reference evidence="5" key="2">
    <citation type="journal article" date="2019" name="Int. J. Syst. Evol. Microbiol.">
        <title>The Global Catalogue of Microorganisms (GCM) 10K type strain sequencing project: providing services to taxonomists for standard genome sequencing and annotation.</title>
        <authorList>
            <consortium name="The Broad Institute Genomics Platform"/>
            <consortium name="The Broad Institute Genome Sequencing Center for Infectious Disease"/>
            <person name="Wu L."/>
            <person name="Ma J."/>
        </authorList>
    </citation>
    <scope>NUCLEOTIDE SEQUENCE [LARGE SCALE GENOMIC DNA]</scope>
    <source>
        <strain evidence="5">CGMCC 4.5581</strain>
    </source>
</reference>
<evidence type="ECO:0000313" key="2">
    <source>
        <dbReference type="EMBL" id="GGL76024.1"/>
    </source>
</evidence>
<dbReference type="PROSITE" id="PS50943">
    <property type="entry name" value="HTH_CROC1"/>
    <property type="match status" value="1"/>
</dbReference>
<keyword evidence="5" id="KW-1185">Reference proteome</keyword>
<dbReference type="EMBL" id="JAAMPA010000002">
    <property type="protein sequence ID" value="NIH69711.1"/>
    <property type="molecule type" value="Genomic_DNA"/>
</dbReference>
<dbReference type="Pfam" id="PF13560">
    <property type="entry name" value="HTH_31"/>
    <property type="match status" value="1"/>
</dbReference>
<gene>
    <name evidence="3" type="ORF">FB380_004199</name>
    <name evidence="2" type="ORF">GCM10011589_35120</name>
</gene>
<dbReference type="InterPro" id="IPR001387">
    <property type="entry name" value="Cro/C1-type_HTH"/>
</dbReference>
<dbReference type="Proteomes" id="UP000552836">
    <property type="component" value="Unassembled WGS sequence"/>
</dbReference>
<dbReference type="AlphaFoldDB" id="A0A846LQG2"/>
<dbReference type="CDD" id="cd00093">
    <property type="entry name" value="HTH_XRE"/>
    <property type="match status" value="1"/>
</dbReference>
<dbReference type="Gene3D" id="3.30.450.180">
    <property type="match status" value="1"/>
</dbReference>
<name>A0A846LQG2_9ACTN</name>
<feature type="domain" description="HTH cro/C1-type" evidence="1">
    <location>
        <begin position="14"/>
        <end position="68"/>
    </location>
</feature>
<proteinExistence type="predicted"/>
<dbReference type="SMART" id="SM00530">
    <property type="entry name" value="HTH_XRE"/>
    <property type="match status" value="1"/>
</dbReference>
<dbReference type="Gene3D" id="1.10.260.40">
    <property type="entry name" value="lambda repressor-like DNA-binding domains"/>
    <property type="match status" value="1"/>
</dbReference>
<reference evidence="2" key="1">
    <citation type="journal article" date="2014" name="Int. J. Syst. Evol. Microbiol.">
        <title>Complete genome of a new Firmicutes species belonging to the dominant human colonic microbiota ('Ruminococcus bicirculans') reveals two chromosomes and a selective capacity to utilize plant glucans.</title>
        <authorList>
            <consortium name="NISC Comparative Sequencing Program"/>
            <person name="Wegmann U."/>
            <person name="Louis P."/>
            <person name="Goesmann A."/>
            <person name="Henrissat B."/>
            <person name="Duncan S.H."/>
            <person name="Flint H.J."/>
        </authorList>
    </citation>
    <scope>NUCLEOTIDE SEQUENCE</scope>
    <source>
        <strain evidence="2">CGMCC 4.5581</strain>
    </source>
</reference>
<protein>
    <submittedName>
        <fullName evidence="2 3">Transcriptional regulator</fullName>
    </submittedName>
</protein>
<dbReference type="GO" id="GO:0003677">
    <property type="term" value="F:DNA binding"/>
    <property type="evidence" value="ECO:0007669"/>
    <property type="project" value="InterPro"/>
</dbReference>